<evidence type="ECO:0000256" key="5">
    <source>
        <dbReference type="ARBA" id="ARBA00022989"/>
    </source>
</evidence>
<dbReference type="AlphaFoldDB" id="A0A9P8JQY8"/>
<evidence type="ECO:0000313" key="11">
    <source>
        <dbReference type="EMBL" id="KAG9976817.1"/>
    </source>
</evidence>
<feature type="transmembrane region" description="Helical" evidence="8">
    <location>
        <begin position="92"/>
        <end position="111"/>
    </location>
</feature>
<dbReference type="PANTHER" id="PTHR11040">
    <property type="entry name" value="ZINC/IRON TRANSPORTER"/>
    <property type="match status" value="1"/>
</dbReference>
<feature type="transmembrane region" description="Helical" evidence="8">
    <location>
        <begin position="222"/>
        <end position="243"/>
    </location>
</feature>
<feature type="region of interest" description="Disordered" evidence="9">
    <location>
        <begin position="122"/>
        <end position="156"/>
    </location>
</feature>
<gene>
    <name evidence="10" type="ORF">KCU76_g1788</name>
    <name evidence="11" type="ORF">KCU98_g10478</name>
</gene>
<comment type="subcellular location">
    <subcellularLocation>
        <location evidence="1 8">Membrane</location>
        <topology evidence="1 8">Multi-pass membrane protein</topology>
    </subcellularLocation>
</comment>
<evidence type="ECO:0000256" key="6">
    <source>
        <dbReference type="ARBA" id="ARBA00023065"/>
    </source>
</evidence>
<comment type="similarity">
    <text evidence="2 8">Belongs to the ZIP transporter (TC 2.A.5) family.</text>
</comment>
<dbReference type="Proteomes" id="UP000729357">
    <property type="component" value="Unassembled WGS sequence"/>
</dbReference>
<accession>A0A9P8JQY8</accession>
<evidence type="ECO:0000256" key="2">
    <source>
        <dbReference type="ARBA" id="ARBA00006939"/>
    </source>
</evidence>
<sequence>MSTCTADNHYDGRMGVRVSAIFVIGVCSLFATWFPVFAARHRGVGVPDWAFFIAKYFGSGVIIATAFIHLLAPANDALTDPCLTGPITEYDWVEGIVLMTIFVLFFVELMTMRYAKFGHSHEHDDLEPQDELGIKPEPFTDGKKPEIHDHADPADPAYEMHPGRVSTSTAHCPTTPHARGDDHLGHARSHVDNEISAGWTEAQKQAADSAVSESYAAQMTALFILEFGVIFHSIFIGLTLAVSGDEFTTLYVVLVFHQSFEGLGLGTRLAAIPWPESKRWSPYLLGAGYAISTPIAIAIGLGVRQSFAPGSQTTLIANGVFDSISAGILIYTGLVELMAHEFMFSTYMQKASIKTVLTAFLFMCLGAGLMALLGKWA</sequence>
<keyword evidence="5 8" id="KW-1133">Transmembrane helix</keyword>
<dbReference type="InterPro" id="IPR003689">
    <property type="entry name" value="ZIP"/>
</dbReference>
<feature type="transmembrane region" description="Helical" evidence="8">
    <location>
        <begin position="315"/>
        <end position="334"/>
    </location>
</feature>
<reference evidence="11" key="1">
    <citation type="journal article" date="2021" name="J Fungi (Basel)">
        <title>Virulence traits and population genomics of the black yeast Aureobasidium melanogenum.</title>
        <authorList>
            <person name="Cernosa A."/>
            <person name="Sun X."/>
            <person name="Gostincar C."/>
            <person name="Fang C."/>
            <person name="Gunde-Cimerman N."/>
            <person name="Song Z."/>
        </authorList>
    </citation>
    <scope>NUCLEOTIDE SEQUENCE</scope>
    <source>
        <strain evidence="11">EXF-9298</strain>
        <strain evidence="10">EXF-9911</strain>
    </source>
</reference>
<proteinExistence type="inferred from homology"/>
<dbReference type="GO" id="GO:0000007">
    <property type="term" value="F:low-affinity zinc ion transmembrane transporter activity"/>
    <property type="evidence" value="ECO:0007669"/>
    <property type="project" value="TreeGrafter"/>
</dbReference>
<evidence type="ECO:0000256" key="7">
    <source>
        <dbReference type="ARBA" id="ARBA00023136"/>
    </source>
</evidence>
<dbReference type="EMBL" id="JAHFXS010001557">
    <property type="protein sequence ID" value="KAG9976817.1"/>
    <property type="molecule type" value="Genomic_DNA"/>
</dbReference>
<dbReference type="EMBL" id="JAHFXF010000040">
    <property type="protein sequence ID" value="KAG9699083.1"/>
    <property type="molecule type" value="Genomic_DNA"/>
</dbReference>
<evidence type="ECO:0000256" key="1">
    <source>
        <dbReference type="ARBA" id="ARBA00004141"/>
    </source>
</evidence>
<dbReference type="GO" id="GO:0071578">
    <property type="term" value="P:zinc ion import across plasma membrane"/>
    <property type="evidence" value="ECO:0007669"/>
    <property type="project" value="TreeGrafter"/>
</dbReference>
<dbReference type="GO" id="GO:0005886">
    <property type="term" value="C:plasma membrane"/>
    <property type="evidence" value="ECO:0007669"/>
    <property type="project" value="TreeGrafter"/>
</dbReference>
<feature type="transmembrane region" description="Helical" evidence="8">
    <location>
        <begin position="49"/>
        <end position="72"/>
    </location>
</feature>
<keyword evidence="7 8" id="KW-0472">Membrane</keyword>
<feature type="transmembrane region" description="Helical" evidence="8">
    <location>
        <begin position="283"/>
        <end position="303"/>
    </location>
</feature>
<feature type="non-terminal residue" evidence="11">
    <location>
        <position position="1"/>
    </location>
</feature>
<feature type="transmembrane region" description="Helical" evidence="8">
    <location>
        <begin position="355"/>
        <end position="374"/>
    </location>
</feature>
<reference evidence="11" key="2">
    <citation type="submission" date="2021-08" db="EMBL/GenBank/DDBJ databases">
        <authorList>
            <person name="Gostincar C."/>
            <person name="Sun X."/>
            <person name="Song Z."/>
            <person name="Gunde-Cimerman N."/>
        </authorList>
    </citation>
    <scope>NUCLEOTIDE SEQUENCE</scope>
    <source>
        <strain evidence="11">EXF-9298</strain>
        <strain evidence="10">EXF-9911</strain>
    </source>
</reference>
<comment type="caution">
    <text evidence="8">Lacks conserved residue(s) required for the propagation of feature annotation.</text>
</comment>
<feature type="transmembrane region" description="Helical" evidence="8">
    <location>
        <begin position="18"/>
        <end position="37"/>
    </location>
</feature>
<name>A0A9P8JQY8_AURME</name>
<keyword evidence="12" id="KW-1185">Reference proteome</keyword>
<dbReference type="Proteomes" id="UP000779574">
    <property type="component" value="Unassembled WGS sequence"/>
</dbReference>
<protein>
    <submittedName>
        <fullName evidence="11">ZIP zinc/iron transport family</fullName>
    </submittedName>
</protein>
<evidence type="ECO:0000256" key="3">
    <source>
        <dbReference type="ARBA" id="ARBA00022448"/>
    </source>
</evidence>
<evidence type="ECO:0000256" key="4">
    <source>
        <dbReference type="ARBA" id="ARBA00022692"/>
    </source>
</evidence>
<keyword evidence="3 8" id="KW-0813">Transport</keyword>
<dbReference type="InterPro" id="IPR004698">
    <property type="entry name" value="Zn/Fe_permease_fun/pln"/>
</dbReference>
<feature type="compositionally biased region" description="Basic and acidic residues" evidence="9">
    <location>
        <begin position="122"/>
        <end position="153"/>
    </location>
</feature>
<dbReference type="NCBIfam" id="TIGR00820">
    <property type="entry name" value="zip"/>
    <property type="match status" value="1"/>
</dbReference>
<keyword evidence="6 8" id="KW-0406">Ion transport</keyword>
<evidence type="ECO:0000256" key="8">
    <source>
        <dbReference type="RuleBase" id="RU362088"/>
    </source>
</evidence>
<dbReference type="OrthoDB" id="448280at2759"/>
<keyword evidence="4 8" id="KW-0812">Transmembrane</keyword>
<comment type="caution">
    <text evidence="11">The sequence shown here is derived from an EMBL/GenBank/DDBJ whole genome shotgun (WGS) entry which is preliminary data.</text>
</comment>
<dbReference type="PANTHER" id="PTHR11040:SF69">
    <property type="entry name" value="ZINC-REGULATED TRANSPORTER 2"/>
    <property type="match status" value="1"/>
</dbReference>
<evidence type="ECO:0000313" key="12">
    <source>
        <dbReference type="Proteomes" id="UP000729357"/>
    </source>
</evidence>
<evidence type="ECO:0000313" key="10">
    <source>
        <dbReference type="EMBL" id="KAG9699083.1"/>
    </source>
</evidence>
<evidence type="ECO:0000256" key="9">
    <source>
        <dbReference type="SAM" id="MobiDB-lite"/>
    </source>
</evidence>
<organism evidence="11 12">
    <name type="scientific">Aureobasidium melanogenum</name>
    <name type="common">Aureobasidium pullulans var. melanogenum</name>
    <dbReference type="NCBI Taxonomy" id="46634"/>
    <lineage>
        <taxon>Eukaryota</taxon>
        <taxon>Fungi</taxon>
        <taxon>Dikarya</taxon>
        <taxon>Ascomycota</taxon>
        <taxon>Pezizomycotina</taxon>
        <taxon>Dothideomycetes</taxon>
        <taxon>Dothideomycetidae</taxon>
        <taxon>Dothideales</taxon>
        <taxon>Saccotheciaceae</taxon>
        <taxon>Aureobasidium</taxon>
    </lineage>
</organism>
<dbReference type="Pfam" id="PF02535">
    <property type="entry name" value="Zip"/>
    <property type="match status" value="1"/>
</dbReference>